<reference evidence="2" key="1">
    <citation type="submission" date="2020-11" db="EMBL/GenBank/DDBJ databases">
        <title>Agrobacterium vitis strain K377 genome.</title>
        <authorList>
            <person name="Xi H."/>
        </authorList>
    </citation>
    <scope>NUCLEOTIDE SEQUENCE</scope>
    <source>
        <strain evidence="2">K377</strain>
        <plasmid evidence="2">unnamed1</plasmid>
    </source>
</reference>
<comment type="caution">
    <text evidence="2">The sequence shown here is derived from an EMBL/GenBank/DDBJ whole genome shotgun (WGS) entry which is preliminary data.</text>
</comment>
<organism evidence="2 3">
    <name type="scientific">Agrobacterium vitis</name>
    <name type="common">Rhizobium vitis</name>
    <dbReference type="NCBI Taxonomy" id="373"/>
    <lineage>
        <taxon>Bacteria</taxon>
        <taxon>Pseudomonadati</taxon>
        <taxon>Pseudomonadota</taxon>
        <taxon>Alphaproteobacteria</taxon>
        <taxon>Hyphomicrobiales</taxon>
        <taxon>Rhizobiaceae</taxon>
        <taxon>Rhizobium/Agrobacterium group</taxon>
        <taxon>Agrobacterium</taxon>
    </lineage>
</organism>
<dbReference type="Pfam" id="PF05962">
    <property type="entry name" value="HutD"/>
    <property type="match status" value="1"/>
</dbReference>
<accession>A0AAE2R8K3</accession>
<dbReference type="EMBL" id="JACXXJ020000001">
    <property type="protein sequence ID" value="MBF2712689.1"/>
    <property type="molecule type" value="Genomic_DNA"/>
</dbReference>
<dbReference type="CDD" id="cd20293">
    <property type="entry name" value="cupin_HutD_N"/>
    <property type="match status" value="1"/>
</dbReference>
<feature type="compositionally biased region" description="Basic and acidic residues" evidence="1">
    <location>
        <begin position="201"/>
        <end position="210"/>
    </location>
</feature>
<geneLocation type="plasmid" evidence="2">
    <name>unnamed1</name>
</geneLocation>
<name>A0AAE2R8K3_AGRVI</name>
<dbReference type="PANTHER" id="PTHR37943:SF1">
    <property type="entry name" value="PROTEIN VES"/>
    <property type="match status" value="1"/>
</dbReference>
<keyword evidence="2" id="KW-0614">Plasmid</keyword>
<protein>
    <submittedName>
        <fullName evidence="2">HutD family protein</fullName>
    </submittedName>
</protein>
<dbReference type="AlphaFoldDB" id="A0AAE2R8K3"/>
<dbReference type="RefSeq" id="WP_194415624.1">
    <property type="nucleotide sequence ID" value="NZ_JACXXJ020000001.1"/>
</dbReference>
<dbReference type="InterPro" id="IPR010282">
    <property type="entry name" value="Uncharacterised_HutD/Ves"/>
</dbReference>
<dbReference type="SUPFAM" id="SSF51182">
    <property type="entry name" value="RmlC-like cupins"/>
    <property type="match status" value="1"/>
</dbReference>
<dbReference type="PANTHER" id="PTHR37943">
    <property type="entry name" value="PROTEIN VES"/>
    <property type="match status" value="1"/>
</dbReference>
<dbReference type="Gene3D" id="2.60.120.10">
    <property type="entry name" value="Jelly Rolls"/>
    <property type="match status" value="1"/>
</dbReference>
<dbReference type="InterPro" id="IPR011051">
    <property type="entry name" value="RmlC_Cupin_sf"/>
</dbReference>
<proteinExistence type="predicted"/>
<evidence type="ECO:0000313" key="3">
    <source>
        <dbReference type="Proteomes" id="UP000655037"/>
    </source>
</evidence>
<evidence type="ECO:0000256" key="1">
    <source>
        <dbReference type="SAM" id="MobiDB-lite"/>
    </source>
</evidence>
<gene>
    <name evidence="2" type="ORF">IEI95_000210</name>
</gene>
<sequence length="217" mass="23754">MQIIPKGDYHSMPWKNGGGETLEVAVHPPGASVNDFDWRVSIAKVAADGPFSIFPDIDRTLSLLDGDGLELVAETGSTNELQRGSEPFSFAADLGINGRLLNGPITDLNVMSRRGRFTHRVQRRVIDDTISIQPGAGTTMLIGNSPYIVLQPKAEIQPLDLVILTSSEITLRPLGRYAVIFIVELIPYENDSSRRKSLAKPLDDEPDLGRPLHRAMG</sequence>
<dbReference type="Proteomes" id="UP000655037">
    <property type="component" value="Unassembled WGS sequence"/>
</dbReference>
<evidence type="ECO:0000313" key="2">
    <source>
        <dbReference type="EMBL" id="MBF2712689.1"/>
    </source>
</evidence>
<dbReference type="InterPro" id="IPR014710">
    <property type="entry name" value="RmlC-like_jellyroll"/>
</dbReference>
<feature type="region of interest" description="Disordered" evidence="1">
    <location>
        <begin position="194"/>
        <end position="217"/>
    </location>
</feature>